<dbReference type="PANTHER" id="PTHR46143:SF1">
    <property type="entry name" value="CALPAIN-7"/>
    <property type="match status" value="1"/>
</dbReference>
<dbReference type="PANTHER" id="PTHR46143">
    <property type="entry name" value="CALPAIN-7"/>
    <property type="match status" value="1"/>
</dbReference>
<organism evidence="7 8">
    <name type="scientific">Leptomonas pyrrhocoris</name>
    <name type="common">Firebug parasite</name>
    <dbReference type="NCBI Taxonomy" id="157538"/>
    <lineage>
        <taxon>Eukaryota</taxon>
        <taxon>Discoba</taxon>
        <taxon>Euglenozoa</taxon>
        <taxon>Kinetoplastea</taxon>
        <taxon>Metakinetoplastina</taxon>
        <taxon>Trypanosomatida</taxon>
        <taxon>Trypanosomatidae</taxon>
        <taxon>Leishmaniinae</taxon>
        <taxon>Leptomonas</taxon>
    </lineage>
</organism>
<evidence type="ECO:0000313" key="8">
    <source>
        <dbReference type="Proteomes" id="UP000037923"/>
    </source>
</evidence>
<dbReference type="InterPro" id="IPR001300">
    <property type="entry name" value="Peptidase_C2_calpain_cat"/>
</dbReference>
<dbReference type="VEuPathDB" id="TriTrypDB:LpyrH10_07_2760"/>
<proteinExistence type="predicted"/>
<dbReference type="Gene3D" id="3.90.70.10">
    <property type="entry name" value="Cysteine proteinases"/>
    <property type="match status" value="1"/>
</dbReference>
<dbReference type="SUPFAM" id="SSF116846">
    <property type="entry name" value="MIT domain"/>
    <property type="match status" value="1"/>
</dbReference>
<dbReference type="Gene3D" id="2.60.120.380">
    <property type="match status" value="1"/>
</dbReference>
<dbReference type="InterPro" id="IPR038765">
    <property type="entry name" value="Papain-like_cys_pep_sf"/>
</dbReference>
<feature type="region of interest" description="Disordered" evidence="5">
    <location>
        <begin position="84"/>
        <end position="136"/>
    </location>
</feature>
<dbReference type="GO" id="GO:0004198">
    <property type="term" value="F:calcium-dependent cysteine-type endopeptidase activity"/>
    <property type="evidence" value="ECO:0007669"/>
    <property type="project" value="InterPro"/>
</dbReference>
<protein>
    <submittedName>
        <fullName evidence="7">Calpain protease-like protein</fullName>
    </submittedName>
</protein>
<evidence type="ECO:0000256" key="4">
    <source>
        <dbReference type="PROSITE-ProRule" id="PRU00239"/>
    </source>
</evidence>
<feature type="compositionally biased region" description="Low complexity" evidence="5">
    <location>
        <begin position="152"/>
        <end position="195"/>
    </location>
</feature>
<evidence type="ECO:0000256" key="1">
    <source>
        <dbReference type="ARBA" id="ARBA00022670"/>
    </source>
</evidence>
<dbReference type="InterPro" id="IPR007330">
    <property type="entry name" value="MIT_dom"/>
</dbReference>
<evidence type="ECO:0000256" key="5">
    <source>
        <dbReference type="SAM" id="MobiDB-lite"/>
    </source>
</evidence>
<feature type="active site" evidence="4">
    <location>
        <position position="412"/>
    </location>
</feature>
<dbReference type="SUPFAM" id="SSF54001">
    <property type="entry name" value="Cysteine proteinases"/>
    <property type="match status" value="1"/>
</dbReference>
<dbReference type="InterPro" id="IPR036181">
    <property type="entry name" value="MIT_dom_sf"/>
</dbReference>
<feature type="compositionally biased region" description="Pro residues" evidence="5">
    <location>
        <begin position="216"/>
        <end position="236"/>
    </location>
</feature>
<dbReference type="Pfam" id="PF01067">
    <property type="entry name" value="Calpain_III"/>
    <property type="match status" value="1"/>
</dbReference>
<dbReference type="PROSITE" id="PS50203">
    <property type="entry name" value="CALPAIN_CAT"/>
    <property type="match status" value="1"/>
</dbReference>
<evidence type="ECO:0000313" key="7">
    <source>
        <dbReference type="EMBL" id="KPA81119.1"/>
    </source>
</evidence>
<dbReference type="InterPro" id="IPR036213">
    <property type="entry name" value="Calpain_III_sf"/>
</dbReference>
<keyword evidence="8" id="KW-1185">Reference proteome</keyword>
<dbReference type="Gene3D" id="1.20.58.80">
    <property type="entry name" value="Phosphotransferase system, lactose/cellobiose-type IIA subunit"/>
    <property type="match status" value="1"/>
</dbReference>
<dbReference type="GeneID" id="26904760"/>
<dbReference type="GO" id="GO:0006508">
    <property type="term" value="P:proteolysis"/>
    <property type="evidence" value="ECO:0007669"/>
    <property type="project" value="UniProtKB-KW"/>
</dbReference>
<feature type="region of interest" description="Disordered" evidence="5">
    <location>
        <begin position="150"/>
        <end position="241"/>
    </location>
</feature>
<feature type="active site" evidence="4">
    <location>
        <position position="581"/>
    </location>
</feature>
<dbReference type="OMA" id="NIFMPCE"/>
<dbReference type="Pfam" id="PF00648">
    <property type="entry name" value="Peptidase_C2"/>
    <property type="match status" value="1"/>
</dbReference>
<keyword evidence="3 4" id="KW-0788">Thiol protease</keyword>
<dbReference type="SUPFAM" id="SSF49758">
    <property type="entry name" value="Calpain large subunit, middle domain (domain III)"/>
    <property type="match status" value="1"/>
</dbReference>
<dbReference type="Proteomes" id="UP000037923">
    <property type="component" value="Unassembled WGS sequence"/>
</dbReference>
<evidence type="ECO:0000256" key="3">
    <source>
        <dbReference type="ARBA" id="ARBA00022807"/>
    </source>
</evidence>
<gene>
    <name evidence="7" type="ORF">ABB37_04469</name>
</gene>
<evidence type="ECO:0000256" key="2">
    <source>
        <dbReference type="ARBA" id="ARBA00022801"/>
    </source>
</evidence>
<dbReference type="OrthoDB" id="167576at2759"/>
<dbReference type="SMART" id="SM00230">
    <property type="entry name" value="CysPc"/>
    <property type="match status" value="1"/>
</dbReference>
<reference evidence="7 8" key="1">
    <citation type="submission" date="2015-07" db="EMBL/GenBank/DDBJ databases">
        <title>High-quality genome of monoxenous trypanosomatid Leptomonas pyrrhocoris.</title>
        <authorList>
            <person name="Flegontov P."/>
            <person name="Butenko A."/>
            <person name="Firsov S."/>
            <person name="Vlcek C."/>
            <person name="Logacheva M.D."/>
            <person name="Field M."/>
            <person name="Filatov D."/>
            <person name="Flegontova O."/>
            <person name="Gerasimov E."/>
            <person name="Jackson A.P."/>
            <person name="Kelly S."/>
            <person name="Opperdoes F."/>
            <person name="O'Reilly A."/>
            <person name="Votypka J."/>
            <person name="Yurchenko V."/>
            <person name="Lukes J."/>
        </authorList>
    </citation>
    <scope>NUCLEOTIDE SEQUENCE [LARGE SCALE GENOMIC DNA]</scope>
    <source>
        <strain evidence="7">H10</strain>
    </source>
</reference>
<comment type="caution">
    <text evidence="7">The sequence shown here is derived from an EMBL/GenBank/DDBJ whole genome shotgun (WGS) entry which is preliminary data.</text>
</comment>
<dbReference type="RefSeq" id="XP_015659558.1">
    <property type="nucleotide sequence ID" value="XM_015802157.1"/>
</dbReference>
<dbReference type="InterPro" id="IPR022682">
    <property type="entry name" value="Calpain_domain_III"/>
</dbReference>
<feature type="domain" description="Calpain catalytic" evidence="6">
    <location>
        <begin position="395"/>
        <end position="660"/>
    </location>
</feature>
<name>A0A0M9G301_LEPPY</name>
<dbReference type="Pfam" id="PF04212">
    <property type="entry name" value="MIT"/>
    <property type="match status" value="1"/>
</dbReference>
<evidence type="ECO:0000259" key="6">
    <source>
        <dbReference type="PROSITE" id="PS50203"/>
    </source>
</evidence>
<dbReference type="InterPro" id="IPR051297">
    <property type="entry name" value="PalB/RIM13"/>
</dbReference>
<accession>A0A0M9G301</accession>
<sequence length="1393" mass="151486">MPSSFSAEATMWMQNAVQLDTNGRYVEAEECYTKAIFVFRQALQDLNMSDAERQSLMNYMSDVAKRIQRLRALNRNAQVAHAAAFPNAGHPPDSNVTSPAGSPGRHASIPASPQDVSDSGRSPPPLMSSPPNGIDNDLAVLGAIKISAADPGASNSHGSSRSSDNSASKPTVSASSGRSGPSASASPGPGIAMPASPRPPPADSNKSGGKPGGSPGTPPPSGGGGGLPPPPPPPKPFGAAAHFAPRTSEMVYKAIEVAIALSRQGELKRAVDVLQYAYTQGSRERNNPGNFKEIAETLKFMRQKYYDRYPPRFLQDNPILPAEMELLRKSGITSTILLPLWDDLQEGYGAENIFMPCEGVWEDAFTPKLCRKQITAGAKLMHFGDYQQQGLEYTIVRDADPLHIQQSVIGDCSLVCSLMICASYQKRFPNAKIISNVIYPQDRDGNPIINPKGKYCVKMLVNGITRIVTIDDRLPVRTHSKHFLCTSSTDPSELWVSLMEKAFVKICGGTYDFPGSVSYTDLYKLSGWLPDSTLFGKPEFDEEFQWTRLYQNFNSGALLFTVSTPSDMPPADVKLGLATGHAYAVLDMQHIDKERVLLLRNPWGKQEWLGKFGKHDTSDISMEVRKGFNLTREQEEMGCFCIAYEDVIRCFDQCSLSWNPYMLYRTSEGKPRRPVRIACHGTFNYTKSTALMPQLHIGVVDAPKRTRMHLILSRHITDVTEFGRQYDKDDESTPYLALKVYDVTDYPSVAQHLGGKCSLEMCYCRRLASNADFEGGVEPLNDVIYRSSSARTFSFDCPAGSSNLVVVVSRTSSRVQQPFNFTVTLHTELEQMRLPRLQANYGSATEDANSLLASANATAGNPNAGVYMHMIPASALKYTSRLTGAWVKGKTCGGRTDAATYVFNPQYRLHLEQPSHVSLRLAVSGTESSCAIQLVRPRGSGDNGSGVDAAKARKLIRFDGRVGNGAKEGELVLESARYAFGGAVVDSAMPFCVCYDRYRSLGKLKWKQSKKVVVSVVTEDRKTESLVVYDVEETDSVSVLLLNVMKKGYAASPRASQFGVNGKAVALESTVAALFQLASSLGGTSLAATPPPAADEGVSGARSVTVTVVLGPKSSAIKNASSAPATRLKDLLHDIVSDVVRCASQFSSFVPRLTYLARQAKRTLTSPADADVRDYILEAAAYLGDYVKTWSSAVRHPQTPQTLLPVLPAGDYTLIPSLWDKGAPGQYDVMVETTQPHKLTEIPEEGNGLHETLVRGELRGGAPRLSLSLMKPGAVIRKEDPFFTNSKVQVVLPTRGLFASRLFVLMDMADAEAKGQPTRAPATNLSLFRVRDNSSMELVCASDGYSFGGIATPLVELEGKTPYLLVVSAEGSSTDKYLLRIYSNASCDAKLSQ</sequence>
<keyword evidence="2 4" id="KW-0378">Hydrolase</keyword>
<feature type="active site" evidence="4">
    <location>
        <position position="601"/>
    </location>
</feature>
<dbReference type="EMBL" id="LGTL01000007">
    <property type="protein sequence ID" value="KPA81119.1"/>
    <property type="molecule type" value="Genomic_DNA"/>
</dbReference>
<keyword evidence="1 4" id="KW-0645">Protease</keyword>